<comment type="similarity">
    <text evidence="2">Belongs to the frataxin family.</text>
</comment>
<evidence type="ECO:0000256" key="4">
    <source>
        <dbReference type="ARBA" id="ARBA00022434"/>
    </source>
</evidence>
<keyword evidence="7" id="KW-0809">Transit peptide</keyword>
<dbReference type="NCBIfam" id="TIGR03421">
    <property type="entry name" value="FeS_CyaY"/>
    <property type="match status" value="1"/>
</dbReference>
<evidence type="ECO:0000256" key="12">
    <source>
        <dbReference type="ARBA" id="ARBA00047990"/>
    </source>
</evidence>
<dbReference type="OrthoDB" id="1897642at2759"/>
<reference evidence="14" key="1">
    <citation type="submission" date="2014-03" db="EMBL/GenBank/DDBJ databases">
        <title>The Genome Sequence of Puccinia striiformis f. sp. tritici PST-78.</title>
        <authorList>
            <consortium name="The Broad Institute Genome Sequencing Platform"/>
            <person name="Cuomo C."/>
            <person name="Hulbert S."/>
            <person name="Chen X."/>
            <person name="Walker B."/>
            <person name="Young S.K."/>
            <person name="Zeng Q."/>
            <person name="Gargeya S."/>
            <person name="Fitzgerald M."/>
            <person name="Haas B."/>
            <person name="Abouelleil A."/>
            <person name="Alvarado L."/>
            <person name="Arachchi H.M."/>
            <person name="Berlin A.M."/>
            <person name="Chapman S.B."/>
            <person name="Goldberg J."/>
            <person name="Griggs A."/>
            <person name="Gujja S."/>
            <person name="Hansen M."/>
            <person name="Howarth C."/>
            <person name="Imamovic A."/>
            <person name="Larimer J."/>
            <person name="McCowan C."/>
            <person name="Montmayeur A."/>
            <person name="Murphy C."/>
            <person name="Neiman D."/>
            <person name="Pearson M."/>
            <person name="Priest M."/>
            <person name="Roberts A."/>
            <person name="Saif S."/>
            <person name="Shea T."/>
            <person name="Sisk P."/>
            <person name="Sykes S."/>
            <person name="Wortman J."/>
            <person name="Nusbaum C."/>
            <person name="Birren B."/>
        </authorList>
    </citation>
    <scope>NUCLEOTIDE SEQUENCE [LARGE SCALE GENOMIC DNA]</scope>
    <source>
        <strain evidence="14">race PST-78</strain>
    </source>
</reference>
<dbReference type="InterPro" id="IPR036524">
    <property type="entry name" value="Frataxin/CyaY_sf"/>
</dbReference>
<dbReference type="EMBL" id="AJIL01000014">
    <property type="protein sequence ID" value="KNF04010.1"/>
    <property type="molecule type" value="Genomic_DNA"/>
</dbReference>
<evidence type="ECO:0000256" key="3">
    <source>
        <dbReference type="ARBA" id="ARBA00013107"/>
    </source>
</evidence>
<evidence type="ECO:0000256" key="7">
    <source>
        <dbReference type="ARBA" id="ARBA00022946"/>
    </source>
</evidence>
<evidence type="ECO:0000256" key="1">
    <source>
        <dbReference type="ARBA" id="ARBA00004173"/>
    </source>
</evidence>
<keyword evidence="4" id="KW-0409">Iron storage</keyword>
<gene>
    <name evidence="13" type="ORF">PSTG_02719</name>
</gene>
<protein>
    <recommendedName>
        <fullName evidence="3">ferroxidase</fullName>
        <ecNumber evidence="3">1.16.3.1</ecNumber>
    </recommendedName>
</protein>
<proteinExistence type="inferred from homology"/>
<evidence type="ECO:0000256" key="2">
    <source>
        <dbReference type="ARBA" id="ARBA00008183"/>
    </source>
</evidence>
<dbReference type="GO" id="GO:0008199">
    <property type="term" value="F:ferric iron binding"/>
    <property type="evidence" value="ECO:0007669"/>
    <property type="project" value="InterPro"/>
</dbReference>
<dbReference type="STRING" id="1165861.A0A0L0VYE0"/>
<dbReference type="EC" id="1.16.3.1" evidence="3"/>
<dbReference type="GO" id="GO:0006826">
    <property type="term" value="P:iron ion transport"/>
    <property type="evidence" value="ECO:0007669"/>
    <property type="project" value="UniProtKB-KW"/>
</dbReference>
<keyword evidence="8" id="KW-0560">Oxidoreductase</keyword>
<dbReference type="GO" id="GO:0008198">
    <property type="term" value="F:ferrous iron binding"/>
    <property type="evidence" value="ECO:0007669"/>
    <property type="project" value="TreeGrafter"/>
</dbReference>
<dbReference type="SMART" id="SM01219">
    <property type="entry name" value="Frataxin_Cyay"/>
    <property type="match status" value="1"/>
</dbReference>
<evidence type="ECO:0000256" key="6">
    <source>
        <dbReference type="ARBA" id="ARBA00022496"/>
    </source>
</evidence>
<accession>A0A0L0VYE0</accession>
<dbReference type="InterPro" id="IPR017789">
    <property type="entry name" value="Frataxin"/>
</dbReference>
<evidence type="ECO:0000256" key="11">
    <source>
        <dbReference type="ARBA" id="ARBA00023128"/>
    </source>
</evidence>
<dbReference type="GO" id="GO:0006879">
    <property type="term" value="P:intracellular iron ion homeostasis"/>
    <property type="evidence" value="ECO:0007669"/>
    <property type="project" value="UniProtKB-KW"/>
</dbReference>
<evidence type="ECO:0000256" key="8">
    <source>
        <dbReference type="ARBA" id="ARBA00023002"/>
    </source>
</evidence>
<dbReference type="GO" id="GO:0016226">
    <property type="term" value="P:iron-sulfur cluster assembly"/>
    <property type="evidence" value="ECO:0007669"/>
    <property type="project" value="InterPro"/>
</dbReference>
<evidence type="ECO:0000256" key="9">
    <source>
        <dbReference type="ARBA" id="ARBA00023004"/>
    </source>
</evidence>
<keyword evidence="10" id="KW-0406">Ion transport</keyword>
<evidence type="ECO:0000313" key="14">
    <source>
        <dbReference type="Proteomes" id="UP000054564"/>
    </source>
</evidence>
<dbReference type="PROSITE" id="PS01344">
    <property type="entry name" value="FRATAXIN_1"/>
    <property type="match status" value="1"/>
</dbReference>
<dbReference type="Gene3D" id="3.30.920.10">
    <property type="entry name" value="Frataxin/CyaY"/>
    <property type="match status" value="1"/>
</dbReference>
<comment type="subcellular location">
    <subcellularLocation>
        <location evidence="1">Mitochondrion</location>
    </subcellularLocation>
</comment>
<dbReference type="PANTHER" id="PTHR16821:SF2">
    <property type="entry name" value="FRATAXIN, MITOCHONDRIAL"/>
    <property type="match status" value="1"/>
</dbReference>
<dbReference type="GO" id="GO:0004322">
    <property type="term" value="F:ferroxidase activity"/>
    <property type="evidence" value="ECO:0007669"/>
    <property type="project" value="UniProtKB-EC"/>
</dbReference>
<organism evidence="13 14">
    <name type="scientific">Puccinia striiformis f. sp. tritici PST-78</name>
    <dbReference type="NCBI Taxonomy" id="1165861"/>
    <lineage>
        <taxon>Eukaryota</taxon>
        <taxon>Fungi</taxon>
        <taxon>Dikarya</taxon>
        <taxon>Basidiomycota</taxon>
        <taxon>Pucciniomycotina</taxon>
        <taxon>Pucciniomycetes</taxon>
        <taxon>Pucciniales</taxon>
        <taxon>Pucciniaceae</taxon>
        <taxon>Puccinia</taxon>
    </lineage>
</organism>
<dbReference type="InterPro" id="IPR002908">
    <property type="entry name" value="Frataxin/CyaY"/>
</dbReference>
<keyword evidence="9" id="KW-0408">Iron</keyword>
<keyword evidence="11" id="KW-0496">Mitochondrion</keyword>
<keyword evidence="5" id="KW-0813">Transport</keyword>
<dbReference type="PANTHER" id="PTHR16821">
    <property type="entry name" value="FRATAXIN"/>
    <property type="match status" value="1"/>
</dbReference>
<dbReference type="AlphaFoldDB" id="A0A0L0VYE0"/>
<dbReference type="PRINTS" id="PR00904">
    <property type="entry name" value="FRATAXIN"/>
</dbReference>
<dbReference type="SUPFAM" id="SSF55387">
    <property type="entry name" value="Frataxin/Nqo15-like"/>
    <property type="match status" value="1"/>
</dbReference>
<evidence type="ECO:0000313" key="13">
    <source>
        <dbReference type="EMBL" id="KNF04010.1"/>
    </source>
</evidence>
<evidence type="ECO:0000256" key="10">
    <source>
        <dbReference type="ARBA" id="ARBA00023065"/>
    </source>
</evidence>
<comment type="catalytic activity">
    <reaction evidence="12">
        <text>4 Fe(2+) + O2 + 4 H(+) = 4 Fe(3+) + 2 H2O</text>
        <dbReference type="Rhea" id="RHEA:11148"/>
        <dbReference type="ChEBI" id="CHEBI:15377"/>
        <dbReference type="ChEBI" id="CHEBI:15378"/>
        <dbReference type="ChEBI" id="CHEBI:15379"/>
        <dbReference type="ChEBI" id="CHEBI:29033"/>
        <dbReference type="ChEBI" id="CHEBI:29034"/>
        <dbReference type="EC" id="1.16.3.1"/>
    </reaction>
</comment>
<dbReference type="GO" id="GO:0034986">
    <property type="term" value="F:iron chaperone activity"/>
    <property type="evidence" value="ECO:0007669"/>
    <property type="project" value="TreeGrafter"/>
</dbReference>
<comment type="caution">
    <text evidence="13">The sequence shown here is derived from an EMBL/GenBank/DDBJ whole genome shotgun (WGS) entry which is preliminary data.</text>
</comment>
<sequence>MNPRGLRLLAGGWRKQGFGCRRTYSTSSSPTPSDLTPQEFHQIADQTLDHLTESLETLVESDHPRVTGWDVDYSSGVMNFSMGDHGTYVINKQPPNKQIWLSSPFSGPKRFDYDRIRKIWFYNRAGNLEFMHLMSSEIDSILADNSFSKLYLSPNHHNHHQ</sequence>
<dbReference type="Proteomes" id="UP000054564">
    <property type="component" value="Unassembled WGS sequence"/>
</dbReference>
<dbReference type="NCBIfam" id="TIGR03422">
    <property type="entry name" value="mito_frataxin"/>
    <property type="match status" value="1"/>
</dbReference>
<dbReference type="Pfam" id="PF01491">
    <property type="entry name" value="Frataxin_Cyay"/>
    <property type="match status" value="1"/>
</dbReference>
<name>A0A0L0VYE0_9BASI</name>
<keyword evidence="14" id="KW-1185">Reference proteome</keyword>
<keyword evidence="6" id="KW-0410">Iron transport</keyword>
<dbReference type="PROSITE" id="PS50810">
    <property type="entry name" value="FRATAXIN_2"/>
    <property type="match status" value="1"/>
</dbReference>
<dbReference type="InterPro" id="IPR020895">
    <property type="entry name" value="Frataxin_CS"/>
</dbReference>
<dbReference type="GO" id="GO:0005739">
    <property type="term" value="C:mitochondrion"/>
    <property type="evidence" value="ECO:0007669"/>
    <property type="project" value="UniProtKB-SubCell"/>
</dbReference>
<evidence type="ECO:0000256" key="5">
    <source>
        <dbReference type="ARBA" id="ARBA00022448"/>
    </source>
</evidence>
<dbReference type="GO" id="GO:0051537">
    <property type="term" value="F:2 iron, 2 sulfur cluster binding"/>
    <property type="evidence" value="ECO:0007669"/>
    <property type="project" value="TreeGrafter"/>
</dbReference>